<reference evidence="7 8" key="1">
    <citation type="journal article" date="2014" name="PLoS ONE">
        <title>Global Analysis of Gene Expression Profiles in Physic Nut (Jatropha curcas L.) Seedlings Exposed to Salt Stress.</title>
        <authorList>
            <person name="Zhang L."/>
            <person name="Zhang C."/>
            <person name="Wu P."/>
            <person name="Chen Y."/>
            <person name="Li M."/>
            <person name="Jiang H."/>
            <person name="Wu G."/>
        </authorList>
    </citation>
    <scope>NUCLEOTIDE SEQUENCE [LARGE SCALE GENOMIC DNA]</scope>
    <source>
        <strain evidence="8">cv. GZQX0401</strain>
        <tissue evidence="7">Young leaves</tissue>
    </source>
</reference>
<dbReference type="SUPFAM" id="SSF81382">
    <property type="entry name" value="Skp1 dimerisation domain-like"/>
    <property type="match status" value="1"/>
</dbReference>
<dbReference type="UniPathway" id="UPA00143"/>
<dbReference type="InterPro" id="IPR016073">
    <property type="entry name" value="Skp1_comp_POZ"/>
</dbReference>
<dbReference type="OrthoDB" id="7827685at2759"/>
<dbReference type="SMART" id="SM00512">
    <property type="entry name" value="Skp1"/>
    <property type="match status" value="1"/>
</dbReference>
<gene>
    <name evidence="7" type="ORF">JCGZ_00667</name>
</gene>
<dbReference type="InterPro" id="IPR011333">
    <property type="entry name" value="SKP1/BTB/POZ_sf"/>
</dbReference>
<dbReference type="InterPro" id="IPR001232">
    <property type="entry name" value="SKP1-like"/>
</dbReference>
<feature type="domain" description="SKP1 component dimerisation" evidence="5">
    <location>
        <begin position="117"/>
        <end position="164"/>
    </location>
</feature>
<dbReference type="PANTHER" id="PTHR11165">
    <property type="entry name" value="SKP1"/>
    <property type="match status" value="1"/>
</dbReference>
<evidence type="ECO:0000256" key="1">
    <source>
        <dbReference type="ARBA" id="ARBA00004906"/>
    </source>
</evidence>
<dbReference type="Pfam" id="PF03931">
    <property type="entry name" value="Skp1_POZ"/>
    <property type="match status" value="1"/>
</dbReference>
<name>A0A067L333_JATCU</name>
<dbReference type="GO" id="GO:0006511">
    <property type="term" value="P:ubiquitin-dependent protein catabolic process"/>
    <property type="evidence" value="ECO:0007669"/>
    <property type="project" value="InterPro"/>
</dbReference>
<evidence type="ECO:0000256" key="2">
    <source>
        <dbReference type="ARBA" id="ARBA00009993"/>
    </source>
</evidence>
<evidence type="ECO:0000313" key="7">
    <source>
        <dbReference type="EMBL" id="KDP38910.1"/>
    </source>
</evidence>
<dbReference type="InterPro" id="IPR036296">
    <property type="entry name" value="SKP1-like_dim_sf"/>
</dbReference>
<dbReference type="AlphaFoldDB" id="A0A067L333"/>
<dbReference type="SUPFAM" id="SSF54695">
    <property type="entry name" value="POZ domain"/>
    <property type="match status" value="1"/>
</dbReference>
<keyword evidence="3 4" id="KW-0833">Ubl conjugation pathway</keyword>
<evidence type="ECO:0000256" key="4">
    <source>
        <dbReference type="PIRNR" id="PIRNR028729"/>
    </source>
</evidence>
<dbReference type="Gene3D" id="3.30.710.10">
    <property type="entry name" value="Potassium Channel Kv1.1, Chain A"/>
    <property type="match status" value="1"/>
</dbReference>
<dbReference type="GO" id="GO:0016567">
    <property type="term" value="P:protein ubiquitination"/>
    <property type="evidence" value="ECO:0007669"/>
    <property type="project" value="UniProtKB-UniRule"/>
</dbReference>
<evidence type="ECO:0000259" key="6">
    <source>
        <dbReference type="Pfam" id="PF03931"/>
    </source>
</evidence>
<comment type="similarity">
    <text evidence="2 4">Belongs to the SKP1 family.</text>
</comment>
<comment type="pathway">
    <text evidence="1 4">Protein modification; protein ubiquitination.</text>
</comment>
<evidence type="ECO:0000256" key="3">
    <source>
        <dbReference type="ARBA" id="ARBA00022786"/>
    </source>
</evidence>
<organism evidence="7 8">
    <name type="scientific">Jatropha curcas</name>
    <name type="common">Barbados nut</name>
    <dbReference type="NCBI Taxonomy" id="180498"/>
    <lineage>
        <taxon>Eukaryota</taxon>
        <taxon>Viridiplantae</taxon>
        <taxon>Streptophyta</taxon>
        <taxon>Embryophyta</taxon>
        <taxon>Tracheophyta</taxon>
        <taxon>Spermatophyta</taxon>
        <taxon>Magnoliopsida</taxon>
        <taxon>eudicotyledons</taxon>
        <taxon>Gunneridae</taxon>
        <taxon>Pentapetalae</taxon>
        <taxon>rosids</taxon>
        <taxon>fabids</taxon>
        <taxon>Malpighiales</taxon>
        <taxon>Euphorbiaceae</taxon>
        <taxon>Crotonoideae</taxon>
        <taxon>Jatropheae</taxon>
        <taxon>Jatropha</taxon>
    </lineage>
</organism>
<dbReference type="KEGG" id="jcu:105632782"/>
<accession>A0A067L333</accession>
<dbReference type="EMBL" id="KK914353">
    <property type="protein sequence ID" value="KDP38910.1"/>
    <property type="molecule type" value="Genomic_DNA"/>
</dbReference>
<comment type="subunit">
    <text evidence="4">Part of a SCF (SKP1-cullin-F-box) protein ligase complex.</text>
</comment>
<dbReference type="Pfam" id="PF01466">
    <property type="entry name" value="Skp1"/>
    <property type="match status" value="1"/>
</dbReference>
<evidence type="ECO:0000313" key="8">
    <source>
        <dbReference type="Proteomes" id="UP000027138"/>
    </source>
</evidence>
<sequence>MSSSSSTKKITLKTSDEEIFELEEQFALASETIKHMIEDGCAETTIPLPNVNSRTMAKVIEYIKKHHELAAEGKDKNYAGEESEELKNWDANFAKEIRADQEILFNVILASNFLDIKDLLDLLCKEVASMMSGKTVDQIRQIFHIKNDYTPEEEEEVRRENQWAFE</sequence>
<evidence type="ECO:0000259" key="5">
    <source>
        <dbReference type="Pfam" id="PF01466"/>
    </source>
</evidence>
<keyword evidence="8" id="KW-1185">Reference proteome</keyword>
<comment type="function">
    <text evidence="4">Involved in ubiquitination and subsequent proteasomal degradation of target proteins. Together with CUL1, RBX1 and a F-box protein, it forms a SCF E3 ubiquitin ligase complex. The functional specificity of this complex depends on the type of F-box protein. In the SCF complex, it serves as an adapter that links the F-box protein to CUL1.</text>
</comment>
<feature type="domain" description="SKP1 component POZ" evidence="6">
    <location>
        <begin position="8"/>
        <end position="68"/>
    </location>
</feature>
<dbReference type="Proteomes" id="UP000027138">
    <property type="component" value="Unassembled WGS sequence"/>
</dbReference>
<dbReference type="InterPro" id="IPR016072">
    <property type="entry name" value="Skp1_comp_dimer"/>
</dbReference>
<dbReference type="FunFam" id="3.30.710.10:FF:000026">
    <property type="entry name" value="E3 ubiquitin ligase complex SCF subunit"/>
    <property type="match status" value="1"/>
</dbReference>
<dbReference type="GO" id="GO:0009867">
    <property type="term" value="P:jasmonic acid mediated signaling pathway"/>
    <property type="evidence" value="ECO:0007669"/>
    <property type="project" value="UniProtKB-ARBA"/>
</dbReference>
<protein>
    <recommendedName>
        <fullName evidence="4">SKP1-like protein</fullName>
    </recommendedName>
</protein>
<dbReference type="InterPro" id="IPR016897">
    <property type="entry name" value="SKP1"/>
</dbReference>
<dbReference type="STRING" id="180498.A0A067L333"/>
<proteinExistence type="inferred from homology"/>
<dbReference type="PIRSF" id="PIRSF028729">
    <property type="entry name" value="E3_ubiquit_lig_SCF_Skp"/>
    <property type="match status" value="1"/>
</dbReference>